<dbReference type="OrthoDB" id="4364700at2759"/>
<gene>
    <name evidence="1" type="ORF">ASPZODRAFT_23265</name>
</gene>
<dbReference type="RefSeq" id="XP_022583490.1">
    <property type="nucleotide sequence ID" value="XM_022727926.1"/>
</dbReference>
<evidence type="ECO:0000313" key="1">
    <source>
        <dbReference type="EMBL" id="OJJ48980.1"/>
    </source>
</evidence>
<organism evidence="1 2">
    <name type="scientific">Penicilliopsis zonata CBS 506.65</name>
    <dbReference type="NCBI Taxonomy" id="1073090"/>
    <lineage>
        <taxon>Eukaryota</taxon>
        <taxon>Fungi</taxon>
        <taxon>Dikarya</taxon>
        <taxon>Ascomycota</taxon>
        <taxon>Pezizomycotina</taxon>
        <taxon>Eurotiomycetes</taxon>
        <taxon>Eurotiomycetidae</taxon>
        <taxon>Eurotiales</taxon>
        <taxon>Aspergillaceae</taxon>
        <taxon>Penicilliopsis</taxon>
    </lineage>
</organism>
<dbReference type="VEuPathDB" id="FungiDB:ASPZODRAFT_23265"/>
<evidence type="ECO:0000313" key="2">
    <source>
        <dbReference type="Proteomes" id="UP000184188"/>
    </source>
</evidence>
<reference evidence="2" key="1">
    <citation type="journal article" date="2017" name="Genome Biol.">
        <title>Comparative genomics reveals high biological diversity and specific adaptations in the industrially and medically important fungal genus Aspergillus.</title>
        <authorList>
            <person name="de Vries R.P."/>
            <person name="Riley R."/>
            <person name="Wiebenga A."/>
            <person name="Aguilar-Osorio G."/>
            <person name="Amillis S."/>
            <person name="Uchima C.A."/>
            <person name="Anderluh G."/>
            <person name="Asadollahi M."/>
            <person name="Askin M."/>
            <person name="Barry K."/>
            <person name="Battaglia E."/>
            <person name="Bayram O."/>
            <person name="Benocci T."/>
            <person name="Braus-Stromeyer S.A."/>
            <person name="Caldana C."/>
            <person name="Canovas D."/>
            <person name="Cerqueira G.C."/>
            <person name="Chen F."/>
            <person name="Chen W."/>
            <person name="Choi C."/>
            <person name="Clum A."/>
            <person name="Dos Santos R.A."/>
            <person name="Damasio A.R."/>
            <person name="Diallinas G."/>
            <person name="Emri T."/>
            <person name="Fekete E."/>
            <person name="Flipphi M."/>
            <person name="Freyberg S."/>
            <person name="Gallo A."/>
            <person name="Gournas C."/>
            <person name="Habgood R."/>
            <person name="Hainaut M."/>
            <person name="Harispe M.L."/>
            <person name="Henrissat B."/>
            <person name="Hilden K.S."/>
            <person name="Hope R."/>
            <person name="Hossain A."/>
            <person name="Karabika E."/>
            <person name="Karaffa L."/>
            <person name="Karanyi Z."/>
            <person name="Krasevec N."/>
            <person name="Kuo A."/>
            <person name="Kusch H."/>
            <person name="LaButti K."/>
            <person name="Lagendijk E.L."/>
            <person name="Lapidus A."/>
            <person name="Levasseur A."/>
            <person name="Lindquist E."/>
            <person name="Lipzen A."/>
            <person name="Logrieco A.F."/>
            <person name="MacCabe A."/>
            <person name="Maekelae M.R."/>
            <person name="Malavazi I."/>
            <person name="Melin P."/>
            <person name="Meyer V."/>
            <person name="Mielnichuk N."/>
            <person name="Miskei M."/>
            <person name="Molnar A.P."/>
            <person name="Mule G."/>
            <person name="Ngan C.Y."/>
            <person name="Orejas M."/>
            <person name="Orosz E."/>
            <person name="Ouedraogo J.P."/>
            <person name="Overkamp K.M."/>
            <person name="Park H.-S."/>
            <person name="Perrone G."/>
            <person name="Piumi F."/>
            <person name="Punt P.J."/>
            <person name="Ram A.F."/>
            <person name="Ramon A."/>
            <person name="Rauscher S."/>
            <person name="Record E."/>
            <person name="Riano-Pachon D.M."/>
            <person name="Robert V."/>
            <person name="Roehrig J."/>
            <person name="Ruller R."/>
            <person name="Salamov A."/>
            <person name="Salih N.S."/>
            <person name="Samson R.A."/>
            <person name="Sandor E."/>
            <person name="Sanguinetti M."/>
            <person name="Schuetze T."/>
            <person name="Sepcic K."/>
            <person name="Shelest E."/>
            <person name="Sherlock G."/>
            <person name="Sophianopoulou V."/>
            <person name="Squina F.M."/>
            <person name="Sun H."/>
            <person name="Susca A."/>
            <person name="Todd R.B."/>
            <person name="Tsang A."/>
            <person name="Unkles S.E."/>
            <person name="van de Wiele N."/>
            <person name="van Rossen-Uffink D."/>
            <person name="Oliveira J.V."/>
            <person name="Vesth T.C."/>
            <person name="Visser J."/>
            <person name="Yu J.-H."/>
            <person name="Zhou M."/>
            <person name="Andersen M.R."/>
            <person name="Archer D.B."/>
            <person name="Baker S.E."/>
            <person name="Benoit I."/>
            <person name="Brakhage A.A."/>
            <person name="Braus G.H."/>
            <person name="Fischer R."/>
            <person name="Frisvad J.C."/>
            <person name="Goldman G.H."/>
            <person name="Houbraken J."/>
            <person name="Oakley B."/>
            <person name="Pocsi I."/>
            <person name="Scazzocchio C."/>
            <person name="Seiboth B."/>
            <person name="vanKuyk P.A."/>
            <person name="Wortman J."/>
            <person name="Dyer P.S."/>
            <person name="Grigoriev I.V."/>
        </authorList>
    </citation>
    <scope>NUCLEOTIDE SEQUENCE [LARGE SCALE GENOMIC DNA]</scope>
    <source>
        <strain evidence="2">CBS 506.65</strain>
    </source>
</reference>
<keyword evidence="2" id="KW-1185">Reference proteome</keyword>
<name>A0A1L9SP58_9EURO</name>
<proteinExistence type="predicted"/>
<dbReference type="GeneID" id="34614390"/>
<accession>A0A1L9SP58</accession>
<dbReference type="Proteomes" id="UP000184188">
    <property type="component" value="Unassembled WGS sequence"/>
</dbReference>
<dbReference type="EMBL" id="KV878338">
    <property type="protein sequence ID" value="OJJ48980.1"/>
    <property type="molecule type" value="Genomic_DNA"/>
</dbReference>
<sequence>MATEQPKVSKAFNGIPETWEEWVRAAKKLQVSRKSIHSRKEIASGSKISQEEYLLLKAIWETNEDTDISGLALGSHLASARQSLGQNLPFQAFIRGIRDVAAGNRPNVSEMGIFQIPFTQMQEVLHLSNLSAPKRPGKSDPKAKRETRLRHQINEDIVNTAAISLLTAITVGSVEGAVWSPHRAPLYANFKRASMEAQIDGYLSVGLLSQTSLILEAKARKRAAHEPAVSMQETAEMVAWLMAKPPSDGPEWYITEGKYTPEYREHILGERRTLAKDNFLVMKRFGPWRSDRPYKIQELCEVVFALVQRAVAEER</sequence>
<dbReference type="AlphaFoldDB" id="A0A1L9SP58"/>
<dbReference type="STRING" id="1073090.A0A1L9SP58"/>
<protein>
    <submittedName>
        <fullName evidence="1">Uncharacterized protein</fullName>
    </submittedName>
</protein>